<name>M2V587_COCH5</name>
<accession>M2V587</accession>
<dbReference type="AlphaFoldDB" id="M2V587"/>
<keyword evidence="1" id="KW-0732">Signal</keyword>
<reference evidence="3" key="2">
    <citation type="journal article" date="2013" name="PLoS Genet.">
        <title>Comparative genome structure, secondary metabolite, and effector coding capacity across Cochliobolus pathogens.</title>
        <authorList>
            <person name="Condon B.J."/>
            <person name="Leng Y."/>
            <person name="Wu D."/>
            <person name="Bushley K.E."/>
            <person name="Ohm R.A."/>
            <person name="Otillar R."/>
            <person name="Martin J."/>
            <person name="Schackwitz W."/>
            <person name="Grimwood J."/>
            <person name="MohdZainudin N."/>
            <person name="Xue C."/>
            <person name="Wang R."/>
            <person name="Manning V.A."/>
            <person name="Dhillon B."/>
            <person name="Tu Z.J."/>
            <person name="Steffenson B.J."/>
            <person name="Salamov A."/>
            <person name="Sun H."/>
            <person name="Lowry S."/>
            <person name="LaButti K."/>
            <person name="Han J."/>
            <person name="Copeland A."/>
            <person name="Lindquist E."/>
            <person name="Barry K."/>
            <person name="Schmutz J."/>
            <person name="Baker S.E."/>
            <person name="Ciuffetti L.M."/>
            <person name="Grigoriev I.V."/>
            <person name="Zhong S."/>
            <person name="Turgeon B.G."/>
        </authorList>
    </citation>
    <scope>NUCLEOTIDE SEQUENCE [LARGE SCALE GENOMIC DNA]</scope>
    <source>
        <strain evidence="3">C5 / ATCC 48332 / race O</strain>
    </source>
</reference>
<evidence type="ECO:0000313" key="3">
    <source>
        <dbReference type="Proteomes" id="UP000016936"/>
    </source>
</evidence>
<protein>
    <submittedName>
        <fullName evidence="2">Uncharacterized protein</fullName>
    </submittedName>
</protein>
<dbReference type="EMBL" id="KB445571">
    <property type="protein sequence ID" value="EMD95163.1"/>
    <property type="molecule type" value="Genomic_DNA"/>
</dbReference>
<feature type="non-terminal residue" evidence="2">
    <location>
        <position position="1"/>
    </location>
</feature>
<gene>
    <name evidence="2" type="ORF">COCHEDRAFT_1019966</name>
</gene>
<feature type="signal peptide" evidence="1">
    <location>
        <begin position="1"/>
        <end position="16"/>
    </location>
</feature>
<feature type="chain" id="PRO_5004027356" evidence="1">
    <location>
        <begin position="17"/>
        <end position="56"/>
    </location>
</feature>
<dbReference type="OrthoDB" id="3659055at2759"/>
<dbReference type="HOGENOM" id="CLU_3013860_0_0_1"/>
<sequence length="56" mass="6403">MQSACLGGWTAHPIKALLQCLWVADTWPGCSKTLWWEKSHCDAERLTRFLQSATRI</sequence>
<keyword evidence="3" id="KW-1185">Reference proteome</keyword>
<organism evidence="2 3">
    <name type="scientific">Cochliobolus heterostrophus (strain C5 / ATCC 48332 / race O)</name>
    <name type="common">Southern corn leaf blight fungus</name>
    <name type="synonym">Bipolaris maydis</name>
    <dbReference type="NCBI Taxonomy" id="701091"/>
    <lineage>
        <taxon>Eukaryota</taxon>
        <taxon>Fungi</taxon>
        <taxon>Dikarya</taxon>
        <taxon>Ascomycota</taxon>
        <taxon>Pezizomycotina</taxon>
        <taxon>Dothideomycetes</taxon>
        <taxon>Pleosporomycetidae</taxon>
        <taxon>Pleosporales</taxon>
        <taxon>Pleosporineae</taxon>
        <taxon>Pleosporaceae</taxon>
        <taxon>Bipolaris</taxon>
    </lineage>
</organism>
<proteinExistence type="predicted"/>
<reference evidence="2 3" key="1">
    <citation type="journal article" date="2012" name="PLoS Pathog.">
        <title>Diverse lifestyles and strategies of plant pathogenesis encoded in the genomes of eighteen Dothideomycetes fungi.</title>
        <authorList>
            <person name="Ohm R.A."/>
            <person name="Feau N."/>
            <person name="Henrissat B."/>
            <person name="Schoch C.L."/>
            <person name="Horwitz B.A."/>
            <person name="Barry K.W."/>
            <person name="Condon B.J."/>
            <person name="Copeland A.C."/>
            <person name="Dhillon B."/>
            <person name="Glaser F."/>
            <person name="Hesse C.N."/>
            <person name="Kosti I."/>
            <person name="LaButti K."/>
            <person name="Lindquist E.A."/>
            <person name="Lucas S."/>
            <person name="Salamov A.A."/>
            <person name="Bradshaw R.E."/>
            <person name="Ciuffetti L."/>
            <person name="Hamelin R.C."/>
            <person name="Kema G.H.J."/>
            <person name="Lawrence C."/>
            <person name="Scott J.A."/>
            <person name="Spatafora J.W."/>
            <person name="Turgeon B.G."/>
            <person name="de Wit P.J.G.M."/>
            <person name="Zhong S."/>
            <person name="Goodwin S.B."/>
            <person name="Grigoriev I.V."/>
        </authorList>
    </citation>
    <scope>NUCLEOTIDE SEQUENCE [LARGE SCALE GENOMIC DNA]</scope>
    <source>
        <strain evidence="3">C5 / ATCC 48332 / race O</strain>
    </source>
</reference>
<evidence type="ECO:0000256" key="1">
    <source>
        <dbReference type="SAM" id="SignalP"/>
    </source>
</evidence>
<dbReference type="Proteomes" id="UP000016936">
    <property type="component" value="Unassembled WGS sequence"/>
</dbReference>
<evidence type="ECO:0000313" key="2">
    <source>
        <dbReference type="EMBL" id="EMD95163.1"/>
    </source>
</evidence>